<feature type="region of interest" description="Disordered" evidence="1">
    <location>
        <begin position="182"/>
        <end position="236"/>
    </location>
</feature>
<protein>
    <recommendedName>
        <fullName evidence="2">BZIP domain-containing protein</fullName>
    </recommendedName>
</protein>
<feature type="compositionally biased region" description="Basic and acidic residues" evidence="1">
    <location>
        <begin position="257"/>
        <end position="270"/>
    </location>
</feature>
<organism evidence="3 4">
    <name type="scientific">Magallana gigas</name>
    <name type="common">Pacific oyster</name>
    <name type="synonym">Crassostrea gigas</name>
    <dbReference type="NCBI Taxonomy" id="29159"/>
    <lineage>
        <taxon>Eukaryota</taxon>
        <taxon>Metazoa</taxon>
        <taxon>Spiralia</taxon>
        <taxon>Lophotrochozoa</taxon>
        <taxon>Mollusca</taxon>
        <taxon>Bivalvia</taxon>
        <taxon>Autobranchia</taxon>
        <taxon>Pteriomorphia</taxon>
        <taxon>Ostreida</taxon>
        <taxon>Ostreoidea</taxon>
        <taxon>Ostreidae</taxon>
        <taxon>Magallana</taxon>
    </lineage>
</organism>
<dbReference type="SUPFAM" id="SSF57959">
    <property type="entry name" value="Leucine zipper domain"/>
    <property type="match status" value="1"/>
</dbReference>
<dbReference type="GO" id="GO:0000978">
    <property type="term" value="F:RNA polymerase II cis-regulatory region sequence-specific DNA binding"/>
    <property type="evidence" value="ECO:0007669"/>
    <property type="project" value="TreeGrafter"/>
</dbReference>
<dbReference type="Pfam" id="PF07716">
    <property type="entry name" value="bZIP_2"/>
    <property type="match status" value="1"/>
</dbReference>
<feature type="region of interest" description="Disordered" evidence="1">
    <location>
        <begin position="248"/>
        <end position="270"/>
    </location>
</feature>
<accession>A0A8W8MWZ3</accession>
<evidence type="ECO:0000256" key="1">
    <source>
        <dbReference type="SAM" id="MobiDB-lite"/>
    </source>
</evidence>
<dbReference type="Gene3D" id="1.20.5.170">
    <property type="match status" value="1"/>
</dbReference>
<dbReference type="Proteomes" id="UP000005408">
    <property type="component" value="Unassembled WGS sequence"/>
</dbReference>
<evidence type="ECO:0000313" key="4">
    <source>
        <dbReference type="Proteomes" id="UP000005408"/>
    </source>
</evidence>
<dbReference type="SMART" id="SM00338">
    <property type="entry name" value="BRLZ"/>
    <property type="match status" value="1"/>
</dbReference>
<evidence type="ECO:0000313" key="3">
    <source>
        <dbReference type="EnsemblMetazoa" id="G35439.1:cds"/>
    </source>
</evidence>
<dbReference type="PROSITE" id="PS50217">
    <property type="entry name" value="BZIP"/>
    <property type="match status" value="1"/>
</dbReference>
<dbReference type="PANTHER" id="PTHR23334">
    <property type="entry name" value="CCAAT/ENHANCER BINDING PROTEIN"/>
    <property type="match status" value="1"/>
</dbReference>
<dbReference type="PANTHER" id="PTHR23334:SF20">
    <property type="entry name" value="BASIC LEUCINE ZIPPER 24"/>
    <property type="match status" value="1"/>
</dbReference>
<keyword evidence="4" id="KW-1185">Reference proteome</keyword>
<dbReference type="CDD" id="cd14693">
    <property type="entry name" value="bZIP_CEBP"/>
    <property type="match status" value="1"/>
</dbReference>
<dbReference type="InterPro" id="IPR004827">
    <property type="entry name" value="bZIP"/>
</dbReference>
<dbReference type="InterPro" id="IPR031106">
    <property type="entry name" value="C/EBP"/>
</dbReference>
<proteinExistence type="predicted"/>
<dbReference type="EnsemblMetazoa" id="G35439.1">
    <property type="protein sequence ID" value="G35439.1:cds"/>
    <property type="gene ID" value="G35439"/>
</dbReference>
<evidence type="ECO:0000259" key="2">
    <source>
        <dbReference type="PROSITE" id="PS50217"/>
    </source>
</evidence>
<dbReference type="OrthoDB" id="10032067at2759"/>
<dbReference type="SMR" id="A0A8W8MWZ3"/>
<sequence length="310" mass="34682">MSNNSGVNQRNNRNLQDSRVNVLQTLESVLGVNTQSEALDFPVFSFDENIFPGSPCPQENLMESVLYDSEQSKKVSTILQDSQVQFDLDPLLENSVDIRQLLNNSTQVNDATLVNIILGEKTADPVTGVPFIELQPAQDSVLPTFKEFDFMTNQEQTSKISEAGWSASEGEEYSTCDIESIVNSPSQSEHDVTSSTLTPPTSPFEIVRGRPGRKPSAAGPLRPNRKKQPPKGTEEYVDKRVRNNLAVRKSRDKAKKKQQETEQRVHELSTENENLQKKLDLLTKELNVLKSLFINVGASLPTKFDEIMSR</sequence>
<dbReference type="AlphaFoldDB" id="A0A8W8MWZ3"/>
<dbReference type="GO" id="GO:0006351">
    <property type="term" value="P:DNA-templated transcription"/>
    <property type="evidence" value="ECO:0007669"/>
    <property type="project" value="InterPro"/>
</dbReference>
<reference evidence="3" key="1">
    <citation type="submission" date="2022-08" db="UniProtKB">
        <authorList>
            <consortium name="EnsemblMetazoa"/>
        </authorList>
    </citation>
    <scope>IDENTIFICATION</scope>
    <source>
        <strain evidence="3">05x7-T-G4-1.051#20</strain>
    </source>
</reference>
<name>A0A8W8MWZ3_MAGGI</name>
<dbReference type="OMA" id="CPQENLM"/>
<feature type="domain" description="BZIP" evidence="2">
    <location>
        <begin position="233"/>
        <end position="296"/>
    </location>
</feature>
<dbReference type="EnsemblMetazoa" id="G35439.8">
    <property type="protein sequence ID" value="G35439.8:cds"/>
    <property type="gene ID" value="G35439"/>
</dbReference>
<dbReference type="GO" id="GO:0000981">
    <property type="term" value="F:DNA-binding transcription factor activity, RNA polymerase II-specific"/>
    <property type="evidence" value="ECO:0007669"/>
    <property type="project" value="TreeGrafter"/>
</dbReference>
<dbReference type="InterPro" id="IPR046347">
    <property type="entry name" value="bZIP_sf"/>
</dbReference>